<evidence type="ECO:0000256" key="1">
    <source>
        <dbReference type="SAM" id="MobiDB-lite"/>
    </source>
</evidence>
<dbReference type="EMBL" id="JAEEFW010000010">
    <property type="protein sequence ID" value="MBU4636616.1"/>
    <property type="molecule type" value="Genomic_DNA"/>
</dbReference>
<sequence>MPRQRKKRDGSQRIHGAANDEHGIAFGLGPQVDDDKDSDKDSHRAALS</sequence>
<evidence type="ECO:0000313" key="2">
    <source>
        <dbReference type="EMBL" id="MBU4636616.1"/>
    </source>
</evidence>
<name>A0AAJ0ZPP2_9PSED</name>
<feature type="compositionally biased region" description="Basic and acidic residues" evidence="1">
    <location>
        <begin position="37"/>
        <end position="48"/>
    </location>
</feature>
<dbReference type="RefSeq" id="WP_216311490.1">
    <property type="nucleotide sequence ID" value="NZ_JAEEFW010000010.1"/>
</dbReference>
<evidence type="ECO:0000313" key="3">
    <source>
        <dbReference type="Proteomes" id="UP000787568"/>
    </source>
</evidence>
<organism evidence="2 3">
    <name type="scientific">Pseudomonas chlororaphis subsp. aurantiaca</name>
    <dbReference type="NCBI Taxonomy" id="86192"/>
    <lineage>
        <taxon>Bacteria</taxon>
        <taxon>Pseudomonadati</taxon>
        <taxon>Pseudomonadota</taxon>
        <taxon>Gammaproteobacteria</taxon>
        <taxon>Pseudomonadales</taxon>
        <taxon>Pseudomonadaceae</taxon>
        <taxon>Pseudomonas</taxon>
    </lineage>
</organism>
<dbReference type="AlphaFoldDB" id="A0AAJ0ZPP2"/>
<dbReference type="Proteomes" id="UP000787568">
    <property type="component" value="Unassembled WGS sequence"/>
</dbReference>
<proteinExistence type="predicted"/>
<comment type="caution">
    <text evidence="2">The sequence shown here is derived from an EMBL/GenBank/DDBJ whole genome shotgun (WGS) entry which is preliminary data.</text>
</comment>
<accession>A0AAJ0ZPP2</accession>
<reference evidence="2" key="1">
    <citation type="submission" date="2020-12" db="EMBL/GenBank/DDBJ databases">
        <title>Generalized mutagenesis with transposon Tn5. A laboratory procedure for the identification of genes responsible for a bacterial phenotype and its regulation, illustrated with phenazine production in Pseudomonas chlororaphis.</title>
        <authorList>
            <person name="Muzio F."/>
            <person name="Sobrero P."/>
            <person name="Agaras B."/>
            <person name="Valverde C."/>
        </authorList>
    </citation>
    <scope>NUCLEOTIDE SEQUENCE</scope>
    <source>
        <strain evidence="2">SMMP3</strain>
    </source>
</reference>
<feature type="region of interest" description="Disordered" evidence="1">
    <location>
        <begin position="1"/>
        <end position="48"/>
    </location>
</feature>
<gene>
    <name evidence="2" type="ORF">I8747_27760</name>
</gene>
<protein>
    <submittedName>
        <fullName evidence="2">Uncharacterized protein</fullName>
    </submittedName>
</protein>